<accession>A0A6L2NJG0</accession>
<evidence type="ECO:0000313" key="2">
    <source>
        <dbReference type="EMBL" id="GEU84765.1"/>
    </source>
</evidence>
<feature type="region of interest" description="Disordered" evidence="1">
    <location>
        <begin position="1"/>
        <end position="51"/>
    </location>
</feature>
<proteinExistence type="predicted"/>
<organism evidence="2">
    <name type="scientific">Tanacetum cinerariifolium</name>
    <name type="common">Dalmatian daisy</name>
    <name type="synonym">Chrysanthemum cinerariifolium</name>
    <dbReference type="NCBI Taxonomy" id="118510"/>
    <lineage>
        <taxon>Eukaryota</taxon>
        <taxon>Viridiplantae</taxon>
        <taxon>Streptophyta</taxon>
        <taxon>Embryophyta</taxon>
        <taxon>Tracheophyta</taxon>
        <taxon>Spermatophyta</taxon>
        <taxon>Magnoliopsida</taxon>
        <taxon>eudicotyledons</taxon>
        <taxon>Gunneridae</taxon>
        <taxon>Pentapetalae</taxon>
        <taxon>asterids</taxon>
        <taxon>campanulids</taxon>
        <taxon>Asterales</taxon>
        <taxon>Asteraceae</taxon>
        <taxon>Asteroideae</taxon>
        <taxon>Anthemideae</taxon>
        <taxon>Anthemidinae</taxon>
        <taxon>Tanacetum</taxon>
    </lineage>
</organism>
<name>A0A6L2NJG0_TANCI</name>
<evidence type="ECO:0000256" key="1">
    <source>
        <dbReference type="SAM" id="MobiDB-lite"/>
    </source>
</evidence>
<protein>
    <submittedName>
        <fullName evidence="2">Uncharacterized protein</fullName>
    </submittedName>
</protein>
<dbReference type="AlphaFoldDB" id="A0A6L2NJG0"/>
<gene>
    <name evidence="2" type="ORF">Tci_056743</name>
</gene>
<feature type="compositionally biased region" description="Acidic residues" evidence="1">
    <location>
        <begin position="8"/>
        <end position="20"/>
    </location>
</feature>
<comment type="caution">
    <text evidence="2">The sequence shown here is derived from an EMBL/GenBank/DDBJ whole genome shotgun (WGS) entry which is preliminary data.</text>
</comment>
<feature type="compositionally biased region" description="Pro residues" evidence="1">
    <location>
        <begin position="34"/>
        <end position="43"/>
    </location>
</feature>
<dbReference type="EMBL" id="BKCJ010008964">
    <property type="protein sequence ID" value="GEU84765.1"/>
    <property type="molecule type" value="Genomic_DNA"/>
</dbReference>
<sequence>MATHLDSGDDSSDEDLSETDESLHTHTALTLAIHPPPTRPLPTSPAFAHPHHHHRIAHRLCMATHLDSGDDSSDEDLCETDESLHTHTALTLAINPPPTRPLPTSPAFAR</sequence>
<reference evidence="2" key="1">
    <citation type="journal article" date="2019" name="Sci. Rep.">
        <title>Draft genome of Tanacetum cinerariifolium, the natural source of mosquito coil.</title>
        <authorList>
            <person name="Yamashiro T."/>
            <person name="Shiraishi A."/>
            <person name="Satake H."/>
            <person name="Nakayama K."/>
        </authorList>
    </citation>
    <scope>NUCLEOTIDE SEQUENCE</scope>
</reference>